<dbReference type="InterPro" id="IPR004631">
    <property type="entry name" value="4NH2But_aminotransferase_euk"/>
</dbReference>
<dbReference type="Pfam" id="PF00202">
    <property type="entry name" value="Aminotran_3"/>
    <property type="match status" value="1"/>
</dbReference>
<dbReference type="GO" id="GO:0009450">
    <property type="term" value="P:gamma-aminobutyric acid catabolic process"/>
    <property type="evidence" value="ECO:0007669"/>
    <property type="project" value="TreeGrafter"/>
</dbReference>
<protein>
    <recommendedName>
        <fullName evidence="10">(S)-3-amino-2-methylpropionate transaminase</fullName>
        <ecNumber evidence="4">2.6.1.19</ecNumber>
        <ecNumber evidence="3">2.6.1.22</ecNumber>
    </recommendedName>
    <alternativeName>
        <fullName evidence="11">GABA aminotransferase</fullName>
    </alternativeName>
    <alternativeName>
        <fullName evidence="9">Gamma-amino-N-butyrate transaminase</fullName>
    </alternativeName>
    <alternativeName>
        <fullName evidence="8">L-AIBAT</fullName>
    </alternativeName>
</protein>
<dbReference type="GO" id="GO:0030170">
    <property type="term" value="F:pyridoxal phosphate binding"/>
    <property type="evidence" value="ECO:0007669"/>
    <property type="project" value="InterPro"/>
</dbReference>
<comment type="similarity">
    <text evidence="2 12">Belongs to the class-III pyridoxal-phosphate-dependent aminotransferase family.</text>
</comment>
<dbReference type="Gene3D" id="3.90.1150.10">
    <property type="entry name" value="Aspartate Aminotransferase, domain 1"/>
    <property type="match status" value="1"/>
</dbReference>
<dbReference type="FunFam" id="3.40.640.10:FF:000219">
    <property type="entry name" value="Aminotransferase PigE"/>
    <property type="match status" value="1"/>
</dbReference>
<keyword evidence="14" id="KW-1185">Reference proteome</keyword>
<comment type="cofactor">
    <cofactor evidence="1">
        <name>pyridoxal 5'-phosphate</name>
        <dbReference type="ChEBI" id="CHEBI:597326"/>
    </cofactor>
</comment>
<dbReference type="InterPro" id="IPR015422">
    <property type="entry name" value="PyrdxlP-dep_Trfase_small"/>
</dbReference>
<evidence type="ECO:0000256" key="6">
    <source>
        <dbReference type="ARBA" id="ARBA00022679"/>
    </source>
</evidence>
<evidence type="ECO:0000256" key="2">
    <source>
        <dbReference type="ARBA" id="ARBA00008954"/>
    </source>
</evidence>
<dbReference type="InterPro" id="IPR049704">
    <property type="entry name" value="Aminotrans_3_PPA_site"/>
</dbReference>
<dbReference type="PANTHER" id="PTHR43206:SF1">
    <property type="entry name" value="4-AMINOBUTYRATE AMINOTRANSFERASE, MITOCHONDRIAL"/>
    <property type="match status" value="1"/>
</dbReference>
<evidence type="ECO:0000256" key="4">
    <source>
        <dbReference type="ARBA" id="ARBA00012912"/>
    </source>
</evidence>
<dbReference type="EC" id="2.6.1.19" evidence="4"/>
<evidence type="ECO:0000256" key="8">
    <source>
        <dbReference type="ARBA" id="ARBA00029760"/>
    </source>
</evidence>
<dbReference type="Gene3D" id="3.40.640.10">
    <property type="entry name" value="Type I PLP-dependent aspartate aminotransferase-like (Major domain)"/>
    <property type="match status" value="1"/>
</dbReference>
<dbReference type="InterPro" id="IPR015421">
    <property type="entry name" value="PyrdxlP-dep_Trfase_major"/>
</dbReference>
<dbReference type="EMBL" id="JAIWYP010000002">
    <property type="protein sequence ID" value="KAH3869804.1"/>
    <property type="molecule type" value="Genomic_DNA"/>
</dbReference>
<dbReference type="PANTHER" id="PTHR43206">
    <property type="entry name" value="AMINOTRANSFERASE"/>
    <property type="match status" value="1"/>
</dbReference>
<evidence type="ECO:0000256" key="11">
    <source>
        <dbReference type="ARBA" id="ARBA00031787"/>
    </source>
</evidence>
<evidence type="ECO:0000256" key="5">
    <source>
        <dbReference type="ARBA" id="ARBA00022576"/>
    </source>
</evidence>
<dbReference type="GO" id="GO:0005739">
    <property type="term" value="C:mitochondrion"/>
    <property type="evidence" value="ECO:0007669"/>
    <property type="project" value="TreeGrafter"/>
</dbReference>
<sequence>MTSRGLLLKSFRKVNTQHKTCIGCLATTPSRHVQTGPEPATPRIVTEIPGPKSRQLIKELGKIQNVGAVHFFCDYDVSCGNYLVDVDGNVMLDLFTQISSLPLGYNHPAMIKAVTDPSNLSTFVNRPALGIYPPADWVGRLQAALLSVAPPKMHHVQTMACGACSVEHGMKAMFIKFMTERRGSATLTPEEMSSAKEGQPPGCPNLAVLSFNNSFHGRTMGCLGITHSKYIHKLDLPVPDWPVARFPELKYPLDDHVRENQEEERRCLAMVEELIDTWNRKGLPVAAVAVEPIQGEGGDNMASRDFFQGLRDITNKCGIGLLVDEVQTGCGATGLFWAHEHFRLSDTPDVVTFSKKMLTGGFFSKESFVPKDGFRVFNTWVGDPSKAALLEAVVNVIKGDNLLDRVKVTGQHLLNGLKQMQGKYPGLISKARGLGTHCAIDFKDAASRDKTIAKLRERGVHTGSCGAATLRLRPALILENKHVDIFMESFDRVLANMNK</sequence>
<evidence type="ECO:0000256" key="7">
    <source>
        <dbReference type="ARBA" id="ARBA00022898"/>
    </source>
</evidence>
<dbReference type="EC" id="2.6.1.22" evidence="3"/>
<evidence type="ECO:0000256" key="12">
    <source>
        <dbReference type="RuleBase" id="RU003560"/>
    </source>
</evidence>
<dbReference type="CDD" id="cd00610">
    <property type="entry name" value="OAT_like"/>
    <property type="match status" value="1"/>
</dbReference>
<evidence type="ECO:0000256" key="9">
    <source>
        <dbReference type="ARBA" id="ARBA00030204"/>
    </source>
</evidence>
<evidence type="ECO:0000256" key="10">
    <source>
        <dbReference type="ARBA" id="ARBA00030857"/>
    </source>
</evidence>
<dbReference type="InterPro" id="IPR015424">
    <property type="entry name" value="PyrdxlP-dep_Trfase"/>
</dbReference>
<dbReference type="PROSITE" id="PS00600">
    <property type="entry name" value="AA_TRANSFER_CLASS_3"/>
    <property type="match status" value="1"/>
</dbReference>
<gene>
    <name evidence="13" type="ORF">DPMN_032975</name>
</gene>
<proteinExistence type="inferred from homology"/>
<organism evidence="13 14">
    <name type="scientific">Dreissena polymorpha</name>
    <name type="common">Zebra mussel</name>
    <name type="synonym">Mytilus polymorpha</name>
    <dbReference type="NCBI Taxonomy" id="45954"/>
    <lineage>
        <taxon>Eukaryota</taxon>
        <taxon>Metazoa</taxon>
        <taxon>Spiralia</taxon>
        <taxon>Lophotrochozoa</taxon>
        <taxon>Mollusca</taxon>
        <taxon>Bivalvia</taxon>
        <taxon>Autobranchia</taxon>
        <taxon>Heteroconchia</taxon>
        <taxon>Euheterodonta</taxon>
        <taxon>Imparidentia</taxon>
        <taxon>Neoheterodontei</taxon>
        <taxon>Myida</taxon>
        <taxon>Dreissenoidea</taxon>
        <taxon>Dreissenidae</taxon>
        <taxon>Dreissena</taxon>
    </lineage>
</organism>
<dbReference type="OrthoDB" id="5419315at2759"/>
<evidence type="ECO:0000313" key="14">
    <source>
        <dbReference type="Proteomes" id="UP000828390"/>
    </source>
</evidence>
<evidence type="ECO:0000313" key="13">
    <source>
        <dbReference type="EMBL" id="KAH3869804.1"/>
    </source>
</evidence>
<comment type="caution">
    <text evidence="13">The sequence shown here is derived from an EMBL/GenBank/DDBJ whole genome shotgun (WGS) entry which is preliminary data.</text>
</comment>
<keyword evidence="5" id="KW-0032">Aminotransferase</keyword>
<dbReference type="Proteomes" id="UP000828390">
    <property type="component" value="Unassembled WGS sequence"/>
</dbReference>
<dbReference type="GO" id="GO:0047298">
    <property type="term" value="F:(S)-3-amino-2-methylpropionate transaminase activity"/>
    <property type="evidence" value="ECO:0007669"/>
    <property type="project" value="UniProtKB-EC"/>
</dbReference>
<dbReference type="AlphaFoldDB" id="A0A9D4RIS5"/>
<name>A0A9D4RIS5_DREPO</name>
<keyword evidence="6" id="KW-0808">Transferase</keyword>
<keyword evidence="7 12" id="KW-0663">Pyridoxal phosphate</keyword>
<evidence type="ECO:0000256" key="1">
    <source>
        <dbReference type="ARBA" id="ARBA00001933"/>
    </source>
</evidence>
<evidence type="ECO:0000256" key="3">
    <source>
        <dbReference type="ARBA" id="ARBA00012876"/>
    </source>
</evidence>
<dbReference type="SUPFAM" id="SSF53383">
    <property type="entry name" value="PLP-dependent transferases"/>
    <property type="match status" value="1"/>
</dbReference>
<dbReference type="NCBIfam" id="TIGR00699">
    <property type="entry name" value="GABAtrns_euk"/>
    <property type="match status" value="1"/>
</dbReference>
<dbReference type="PIRSF" id="PIRSF000521">
    <property type="entry name" value="Transaminase_4ab_Lys_Orn"/>
    <property type="match status" value="1"/>
</dbReference>
<reference evidence="13" key="1">
    <citation type="journal article" date="2019" name="bioRxiv">
        <title>The Genome of the Zebra Mussel, Dreissena polymorpha: A Resource for Invasive Species Research.</title>
        <authorList>
            <person name="McCartney M.A."/>
            <person name="Auch B."/>
            <person name="Kono T."/>
            <person name="Mallez S."/>
            <person name="Zhang Y."/>
            <person name="Obille A."/>
            <person name="Becker A."/>
            <person name="Abrahante J.E."/>
            <person name="Garbe J."/>
            <person name="Badalamenti J.P."/>
            <person name="Herman A."/>
            <person name="Mangelson H."/>
            <person name="Liachko I."/>
            <person name="Sullivan S."/>
            <person name="Sone E.D."/>
            <person name="Koren S."/>
            <person name="Silverstein K.A.T."/>
            <person name="Beckman K.B."/>
            <person name="Gohl D.M."/>
        </authorList>
    </citation>
    <scope>NUCLEOTIDE SEQUENCE</scope>
    <source>
        <strain evidence="13">Duluth1</strain>
        <tissue evidence="13">Whole animal</tissue>
    </source>
</reference>
<reference evidence="13" key="2">
    <citation type="submission" date="2020-11" db="EMBL/GenBank/DDBJ databases">
        <authorList>
            <person name="McCartney M.A."/>
            <person name="Auch B."/>
            <person name="Kono T."/>
            <person name="Mallez S."/>
            <person name="Becker A."/>
            <person name="Gohl D.M."/>
            <person name="Silverstein K.A.T."/>
            <person name="Koren S."/>
            <person name="Bechman K.B."/>
            <person name="Herman A."/>
            <person name="Abrahante J.E."/>
            <person name="Garbe J."/>
        </authorList>
    </citation>
    <scope>NUCLEOTIDE SEQUENCE</scope>
    <source>
        <strain evidence="13">Duluth1</strain>
        <tissue evidence="13">Whole animal</tissue>
    </source>
</reference>
<accession>A0A9D4RIS5</accession>
<dbReference type="InterPro" id="IPR005814">
    <property type="entry name" value="Aminotrans_3"/>
</dbReference>
<dbReference type="GO" id="GO:0034386">
    <property type="term" value="F:4-aminobutyrate:2-oxoglutarate transaminase activity"/>
    <property type="evidence" value="ECO:0007669"/>
    <property type="project" value="UniProtKB-EC"/>
</dbReference>